<name>A0A0G0ILC6_9BACT</name>
<gene>
    <name evidence="1" type="ORF">US31_C0026G0005</name>
</gene>
<dbReference type="InterPro" id="IPR017438">
    <property type="entry name" value="ATP-NAD_kinase_N"/>
</dbReference>
<proteinExistence type="predicted"/>
<protein>
    <recommendedName>
        <fullName evidence="3">DAGKc domain-containing protein</fullName>
    </recommendedName>
</protein>
<sequence length="261" mass="29669">MYYYIIEPSKGKFSNRQEKVRDILGNLGIAGETVTPNSARTIEELTHLGIVKGYSTIVACGSESLVNKVITVLATENLTKDTVLGVIPNEFDTPLVRKLGITDIYSACNALKSRKLENVSLCFIEPNKYFLTEAIIESSHNKELFFSIENINGKANVHKVVIKPGLEVTLYDKSLEGGILKKFYQWLFNKKEKDIYTSSFQTKRIRFESEKENLPVKVSNEIVAKTPVTFSNHARSLKIIVARDRIRSERKEYRRNIKSKS</sequence>
<evidence type="ECO:0000313" key="1">
    <source>
        <dbReference type="EMBL" id="KKQ16831.1"/>
    </source>
</evidence>
<comment type="caution">
    <text evidence="1">The sequence shown here is derived from an EMBL/GenBank/DDBJ whole genome shotgun (WGS) entry which is preliminary data.</text>
</comment>
<dbReference type="AlphaFoldDB" id="A0A0G0ILC6"/>
<dbReference type="Gene3D" id="3.40.50.10330">
    <property type="entry name" value="Probable inorganic polyphosphate/atp-NAD kinase, domain 1"/>
    <property type="match status" value="1"/>
</dbReference>
<dbReference type="InterPro" id="IPR016064">
    <property type="entry name" value="NAD/diacylglycerol_kinase_sf"/>
</dbReference>
<organism evidence="1 2">
    <name type="scientific">Berkelbacteria bacterium GW2011_GWA1_36_9</name>
    <dbReference type="NCBI Taxonomy" id="1618331"/>
    <lineage>
        <taxon>Bacteria</taxon>
        <taxon>Candidatus Berkelbacteria</taxon>
    </lineage>
</organism>
<evidence type="ECO:0000313" key="2">
    <source>
        <dbReference type="Proteomes" id="UP000034508"/>
    </source>
</evidence>
<dbReference type="EMBL" id="LBSM01000026">
    <property type="protein sequence ID" value="KKQ16831.1"/>
    <property type="molecule type" value="Genomic_DNA"/>
</dbReference>
<evidence type="ECO:0008006" key="3">
    <source>
        <dbReference type="Google" id="ProtNLM"/>
    </source>
</evidence>
<dbReference type="Proteomes" id="UP000034508">
    <property type="component" value="Unassembled WGS sequence"/>
</dbReference>
<dbReference type="SUPFAM" id="SSF111331">
    <property type="entry name" value="NAD kinase/diacylglycerol kinase-like"/>
    <property type="match status" value="1"/>
</dbReference>
<reference evidence="1 2" key="1">
    <citation type="journal article" date="2015" name="Nature">
        <title>rRNA introns, odd ribosomes, and small enigmatic genomes across a large radiation of phyla.</title>
        <authorList>
            <person name="Brown C.T."/>
            <person name="Hug L.A."/>
            <person name="Thomas B.C."/>
            <person name="Sharon I."/>
            <person name="Castelle C.J."/>
            <person name="Singh A."/>
            <person name="Wilkins M.J."/>
            <person name="Williams K.H."/>
            <person name="Banfield J.F."/>
        </authorList>
    </citation>
    <scope>NUCLEOTIDE SEQUENCE [LARGE SCALE GENOMIC DNA]</scope>
</reference>
<accession>A0A0G0ILC6</accession>